<dbReference type="PANTHER" id="PTHR24221:SF423">
    <property type="entry name" value="ABC TRANSPORTER"/>
    <property type="match status" value="1"/>
</dbReference>
<dbReference type="CDD" id="cd07346">
    <property type="entry name" value="ABC_6TM_exporters"/>
    <property type="match status" value="1"/>
</dbReference>
<dbReference type="Proteomes" id="UP000464314">
    <property type="component" value="Chromosome"/>
</dbReference>
<dbReference type="SMART" id="SM00382">
    <property type="entry name" value="AAA"/>
    <property type="match status" value="1"/>
</dbReference>
<dbReference type="KEGG" id="anr:Ana3638_04735"/>
<dbReference type="GO" id="GO:0005524">
    <property type="term" value="F:ATP binding"/>
    <property type="evidence" value="ECO:0007669"/>
    <property type="project" value="UniProtKB-KW"/>
</dbReference>
<accession>A0A6P1TVA1</accession>
<dbReference type="InterPro" id="IPR011527">
    <property type="entry name" value="ABC1_TM_dom"/>
</dbReference>
<dbReference type="GO" id="GO:0005886">
    <property type="term" value="C:plasma membrane"/>
    <property type="evidence" value="ECO:0007669"/>
    <property type="project" value="UniProtKB-SubCell"/>
</dbReference>
<evidence type="ECO:0000256" key="7">
    <source>
        <dbReference type="SAM" id="Phobius"/>
    </source>
</evidence>
<dbReference type="InterPro" id="IPR003593">
    <property type="entry name" value="AAA+_ATPase"/>
</dbReference>
<dbReference type="PANTHER" id="PTHR24221">
    <property type="entry name" value="ATP-BINDING CASSETTE SUB-FAMILY B"/>
    <property type="match status" value="1"/>
</dbReference>
<dbReference type="InterPro" id="IPR017871">
    <property type="entry name" value="ABC_transporter-like_CS"/>
</dbReference>
<dbReference type="GO" id="GO:0016887">
    <property type="term" value="F:ATP hydrolysis activity"/>
    <property type="evidence" value="ECO:0007669"/>
    <property type="project" value="InterPro"/>
</dbReference>
<feature type="domain" description="ABC transporter" evidence="8">
    <location>
        <begin position="345"/>
        <end position="575"/>
    </location>
</feature>
<dbReference type="PROSITE" id="PS00211">
    <property type="entry name" value="ABC_TRANSPORTER_1"/>
    <property type="match status" value="1"/>
</dbReference>
<dbReference type="GO" id="GO:0140359">
    <property type="term" value="F:ABC-type transporter activity"/>
    <property type="evidence" value="ECO:0007669"/>
    <property type="project" value="InterPro"/>
</dbReference>
<evidence type="ECO:0000256" key="3">
    <source>
        <dbReference type="ARBA" id="ARBA00022741"/>
    </source>
</evidence>
<evidence type="ECO:0000256" key="1">
    <source>
        <dbReference type="ARBA" id="ARBA00004651"/>
    </source>
</evidence>
<dbReference type="InterPro" id="IPR027417">
    <property type="entry name" value="P-loop_NTPase"/>
</dbReference>
<evidence type="ECO:0000256" key="4">
    <source>
        <dbReference type="ARBA" id="ARBA00022840"/>
    </source>
</evidence>
<evidence type="ECO:0000256" key="2">
    <source>
        <dbReference type="ARBA" id="ARBA00022692"/>
    </source>
</evidence>
<evidence type="ECO:0000259" key="8">
    <source>
        <dbReference type="PROSITE" id="PS50893"/>
    </source>
</evidence>
<sequence>MMTYKSGLYTLNCILWSCIHVEPLLLGLLFKQFFNILKPGENFTINLFSIIALTSVYTIGRMINIRWGAMVDNKHRFNMSALLRRNMFESILKKPGASSIPCSQGEALNCFRDDARTIEDSISWTLDFIGNVVFVIVAVTIMVSINAKITLFVFTPLVAVVGIVQVLRSKLQKYRVASREATGLVTGAMGEIFSAVQAIKVAGEEENVVRYLEKLNRQRHKMMLKDTLLTQSLHSIFYNTVSIGTGFILLLAAGSMKNGDMTIGELSLFIYYLNFISDFTSFFGGFIANNRQAKVSFLRIAEVMQEDNLYNAVEHNDLHLKSGNKDTKDNINISEKFSAEDLTDISVEGLSYQYKTSGNGIEDIHFRLKKGSFTVITGRIGSGKSTLIKVLLGLLPSDGGNIKWNGKTVTNPAEFFISPYCAYTPQIPNLVSDSIKNNILFGLQEEAVDINNSLHAAVLEKDIKELENGLDTVIGPKGVKLSGGQIQRVAVARMFARKAELLVFDDISSALDVETENKLWNRLFKDRPATCLVVSNRRGALKQADQIIVMKDGRIEAIGRLEELLDHCDEMKAIWG</sequence>
<dbReference type="Pfam" id="PF00005">
    <property type="entry name" value="ABC_tran"/>
    <property type="match status" value="1"/>
</dbReference>
<keyword evidence="4 10" id="KW-0067">ATP-binding</keyword>
<dbReference type="AlphaFoldDB" id="A0A6P1TVA1"/>
<dbReference type="Gene3D" id="3.40.50.300">
    <property type="entry name" value="P-loop containing nucleotide triphosphate hydrolases"/>
    <property type="match status" value="1"/>
</dbReference>
<feature type="transmembrane region" description="Helical" evidence="7">
    <location>
        <begin position="236"/>
        <end position="256"/>
    </location>
</feature>
<gene>
    <name evidence="10" type="ORF">Ana3638_04735</name>
</gene>
<evidence type="ECO:0000259" key="9">
    <source>
        <dbReference type="PROSITE" id="PS50929"/>
    </source>
</evidence>
<feature type="transmembrane region" description="Helical" evidence="7">
    <location>
        <begin position="42"/>
        <end position="60"/>
    </location>
</feature>
<evidence type="ECO:0000256" key="5">
    <source>
        <dbReference type="ARBA" id="ARBA00022989"/>
    </source>
</evidence>
<dbReference type="InterPro" id="IPR003439">
    <property type="entry name" value="ABC_transporter-like_ATP-bd"/>
</dbReference>
<dbReference type="PROSITE" id="PS50893">
    <property type="entry name" value="ABC_TRANSPORTER_2"/>
    <property type="match status" value="1"/>
</dbReference>
<comment type="subcellular location">
    <subcellularLocation>
        <location evidence="1">Cell membrane</location>
        <topology evidence="1">Multi-pass membrane protein</topology>
    </subcellularLocation>
</comment>
<feature type="transmembrane region" description="Helical" evidence="7">
    <location>
        <begin position="268"/>
        <end position="289"/>
    </location>
</feature>
<dbReference type="InterPro" id="IPR039421">
    <property type="entry name" value="Type_1_exporter"/>
</dbReference>
<reference evidence="10 11" key="1">
    <citation type="submission" date="2020-01" db="EMBL/GenBank/DDBJ databases">
        <title>Genome analysis of Anaerocolumna sp. CBA3638.</title>
        <authorList>
            <person name="Kim J."/>
            <person name="Roh S.W."/>
        </authorList>
    </citation>
    <scope>NUCLEOTIDE SEQUENCE [LARGE SCALE GENOMIC DNA]</scope>
    <source>
        <strain evidence="10 11">CBA3638</strain>
    </source>
</reference>
<dbReference type="EMBL" id="CP048000">
    <property type="protein sequence ID" value="QHQ63636.1"/>
    <property type="molecule type" value="Genomic_DNA"/>
</dbReference>
<evidence type="ECO:0000256" key="6">
    <source>
        <dbReference type="ARBA" id="ARBA00023136"/>
    </source>
</evidence>
<name>A0A6P1TVA1_9FIRM</name>
<keyword evidence="3" id="KW-0547">Nucleotide-binding</keyword>
<keyword evidence="2 7" id="KW-0812">Transmembrane</keyword>
<keyword evidence="6 7" id="KW-0472">Membrane</keyword>
<dbReference type="Pfam" id="PF00664">
    <property type="entry name" value="ABC_membrane"/>
    <property type="match status" value="1"/>
</dbReference>
<evidence type="ECO:0000313" key="10">
    <source>
        <dbReference type="EMBL" id="QHQ63636.1"/>
    </source>
</evidence>
<feature type="transmembrane region" description="Helical" evidence="7">
    <location>
        <begin position="149"/>
        <end position="167"/>
    </location>
</feature>
<dbReference type="SUPFAM" id="SSF90123">
    <property type="entry name" value="ABC transporter transmembrane region"/>
    <property type="match status" value="1"/>
</dbReference>
<protein>
    <submittedName>
        <fullName evidence="10">ATP-binding cassette domain-containing protein</fullName>
    </submittedName>
</protein>
<keyword evidence="11" id="KW-1185">Reference proteome</keyword>
<dbReference type="InterPro" id="IPR036640">
    <property type="entry name" value="ABC1_TM_sf"/>
</dbReference>
<proteinExistence type="predicted"/>
<feature type="transmembrane region" description="Helical" evidence="7">
    <location>
        <begin position="7"/>
        <end position="30"/>
    </location>
</feature>
<dbReference type="Gene3D" id="1.20.1560.10">
    <property type="entry name" value="ABC transporter type 1, transmembrane domain"/>
    <property type="match status" value="1"/>
</dbReference>
<evidence type="ECO:0000313" key="11">
    <source>
        <dbReference type="Proteomes" id="UP000464314"/>
    </source>
</evidence>
<feature type="transmembrane region" description="Helical" evidence="7">
    <location>
        <begin position="122"/>
        <end position="143"/>
    </location>
</feature>
<dbReference type="SUPFAM" id="SSF52540">
    <property type="entry name" value="P-loop containing nucleoside triphosphate hydrolases"/>
    <property type="match status" value="1"/>
</dbReference>
<organism evidence="10 11">
    <name type="scientific">Anaerocolumna sedimenticola</name>
    <dbReference type="NCBI Taxonomy" id="2696063"/>
    <lineage>
        <taxon>Bacteria</taxon>
        <taxon>Bacillati</taxon>
        <taxon>Bacillota</taxon>
        <taxon>Clostridia</taxon>
        <taxon>Lachnospirales</taxon>
        <taxon>Lachnospiraceae</taxon>
        <taxon>Anaerocolumna</taxon>
    </lineage>
</organism>
<feature type="domain" description="ABC transmembrane type-1" evidence="9">
    <location>
        <begin position="24"/>
        <end position="289"/>
    </location>
</feature>
<keyword evidence="5 7" id="KW-1133">Transmembrane helix</keyword>
<dbReference type="PROSITE" id="PS50929">
    <property type="entry name" value="ABC_TM1F"/>
    <property type="match status" value="1"/>
</dbReference>